<keyword evidence="2 5" id="KW-0067">ATP-binding</keyword>
<dbReference type="PROSITE" id="PS00211">
    <property type="entry name" value="ABC_TRANSPORTER_1"/>
    <property type="match status" value="1"/>
</dbReference>
<dbReference type="InterPro" id="IPR003593">
    <property type="entry name" value="AAA+_ATPase"/>
</dbReference>
<dbReference type="GO" id="GO:0005524">
    <property type="term" value="F:ATP binding"/>
    <property type="evidence" value="ECO:0007669"/>
    <property type="project" value="UniProtKB-KW"/>
</dbReference>
<dbReference type="KEGG" id="dov:DSCO28_69400"/>
<accession>A0A5K8A227</accession>
<evidence type="ECO:0000256" key="3">
    <source>
        <dbReference type="SAM" id="MobiDB-lite"/>
    </source>
</evidence>
<proteinExistence type="predicted"/>
<evidence type="ECO:0000313" key="6">
    <source>
        <dbReference type="Proteomes" id="UP000425960"/>
    </source>
</evidence>
<gene>
    <name evidence="5" type="primary">modF</name>
    <name evidence="5" type="ORF">DSCO28_69400</name>
</gene>
<dbReference type="PROSITE" id="PS50893">
    <property type="entry name" value="ABC_TRANSPORTER_2"/>
    <property type="match status" value="2"/>
</dbReference>
<keyword evidence="1" id="KW-0547">Nucleotide-binding</keyword>
<dbReference type="PANTHER" id="PTHR43158:SF2">
    <property type="entry name" value="SKFA PEPTIDE EXPORT ATP-BINDING PROTEIN SKFE"/>
    <property type="match status" value="1"/>
</dbReference>
<dbReference type="PANTHER" id="PTHR43158">
    <property type="entry name" value="SKFA PEPTIDE EXPORT ATP-BINDING PROTEIN SKFE"/>
    <property type="match status" value="1"/>
</dbReference>
<dbReference type="EMBL" id="AP021876">
    <property type="protein sequence ID" value="BBO86374.1"/>
    <property type="molecule type" value="Genomic_DNA"/>
</dbReference>
<dbReference type="SMART" id="SM00382">
    <property type="entry name" value="AAA"/>
    <property type="match status" value="2"/>
</dbReference>
<dbReference type="InterPro" id="IPR027417">
    <property type="entry name" value="P-loop_NTPase"/>
</dbReference>
<dbReference type="Pfam" id="PF00005">
    <property type="entry name" value="ABC_tran"/>
    <property type="match status" value="2"/>
</dbReference>
<protein>
    <submittedName>
        <fullName evidence="5">Molybdate ABC transporter ATP-binding protein ModF</fullName>
    </submittedName>
</protein>
<dbReference type="Proteomes" id="UP000425960">
    <property type="component" value="Chromosome"/>
</dbReference>
<reference evidence="5 6" key="1">
    <citation type="submission" date="2019-11" db="EMBL/GenBank/DDBJ databases">
        <title>Comparative genomics of hydrocarbon-degrading Desulfosarcina strains.</title>
        <authorList>
            <person name="Watanabe M."/>
            <person name="Kojima H."/>
            <person name="Fukui M."/>
        </authorList>
    </citation>
    <scope>NUCLEOTIDE SEQUENCE [LARGE SCALE GENOMIC DNA]</scope>
    <source>
        <strain evidence="5 6">28bB2T</strain>
    </source>
</reference>
<dbReference type="InterPro" id="IPR017871">
    <property type="entry name" value="ABC_transporter-like_CS"/>
</dbReference>
<dbReference type="RefSeq" id="WP_155325686.1">
    <property type="nucleotide sequence ID" value="NZ_AP021876.1"/>
</dbReference>
<dbReference type="SUPFAM" id="SSF52540">
    <property type="entry name" value="P-loop containing nucleoside triphosphate hydrolases"/>
    <property type="match status" value="2"/>
</dbReference>
<dbReference type="AlphaFoldDB" id="A0A5K8A227"/>
<dbReference type="InterPro" id="IPR003439">
    <property type="entry name" value="ABC_transporter-like_ATP-bd"/>
</dbReference>
<dbReference type="GO" id="GO:0016887">
    <property type="term" value="F:ATP hydrolysis activity"/>
    <property type="evidence" value="ECO:0007669"/>
    <property type="project" value="InterPro"/>
</dbReference>
<sequence length="498" mass="54686">MNPPLITVDHITVRLRDRWFLDGLSWCIRAGEQWTLVGPNGAGKTTLAKAIAGLLPVVRGKIHYHAFGDLRPTQAIAYVASDARRDLWRREQRLALSRDFAGRFTEATPVRALLVSRSVAPGTTHVPENQLSDVVRCCNLQHLLDKPLLAISTGEMSRVLVARELLRQPRMLVLDEPFEGLDMPSRQAMIGMLDGLATTGLPLLLIVHRLAELPTAMTHLLAIDDGRVVRSEPLDRAGQPPLYPEKANPREKRFPPLPNGAKPPSARPLIEMQAVTVSYGDHVVLDRLTWSVNEGQHWAITGPNGAGKSTLLKLVTGDCLQVYANAIRLFGRDRGTAQTLGETRRQLGVVSHDLAAAYQKPVCALDVVCSGFYDSVGLYRHVDAEKAATARQWLGRMGLSGLADQPFNQLSQGQRQMILIARAMVKSPRLLILDEPLSGLDALHRREVLDLLEGIGEAQATTLVVISHHVAEIPHCTTHRLALDQGRVIACGPVSHDE</sequence>
<organism evidence="5 6">
    <name type="scientific">Desulfosarcina ovata subsp. sediminis</name>
    <dbReference type="NCBI Taxonomy" id="885957"/>
    <lineage>
        <taxon>Bacteria</taxon>
        <taxon>Pseudomonadati</taxon>
        <taxon>Thermodesulfobacteriota</taxon>
        <taxon>Desulfobacteria</taxon>
        <taxon>Desulfobacterales</taxon>
        <taxon>Desulfosarcinaceae</taxon>
        <taxon>Desulfosarcina</taxon>
    </lineage>
</organism>
<feature type="domain" description="ABC transporter" evidence="4">
    <location>
        <begin position="270"/>
        <end position="498"/>
    </location>
</feature>
<feature type="domain" description="ABC transporter" evidence="4">
    <location>
        <begin position="6"/>
        <end position="250"/>
    </location>
</feature>
<evidence type="ECO:0000256" key="1">
    <source>
        <dbReference type="ARBA" id="ARBA00022741"/>
    </source>
</evidence>
<evidence type="ECO:0000313" key="5">
    <source>
        <dbReference type="EMBL" id="BBO86374.1"/>
    </source>
</evidence>
<dbReference type="Gene3D" id="3.40.50.300">
    <property type="entry name" value="P-loop containing nucleotide triphosphate hydrolases"/>
    <property type="match status" value="2"/>
</dbReference>
<evidence type="ECO:0000259" key="4">
    <source>
        <dbReference type="PROSITE" id="PS50893"/>
    </source>
</evidence>
<evidence type="ECO:0000256" key="2">
    <source>
        <dbReference type="ARBA" id="ARBA00022840"/>
    </source>
</evidence>
<feature type="region of interest" description="Disordered" evidence="3">
    <location>
        <begin position="233"/>
        <end position="264"/>
    </location>
</feature>
<name>A0A5K8A227_9BACT</name>